<sequence length="195" mass="21921">MVRRKNRYLLVQFEFEPDILQSCEDVMAITTTSSGSKKRKLPSSADNSSLSSIETIKAIQQVNATDIYRSLQEAIMQNFGLVGTCTSIVQVRLYDPKARLAIIKTTRDKYPQVRSCLTFLTEIKQGVDSLKVVASTIAVSGSARTARNAAWDEMKKRFFARDFSGGEQWTNMSRVAMEKELQELEECLDKIDSGC</sequence>
<protein>
    <submittedName>
        <fullName evidence="3">Uncharacterized protein</fullName>
    </submittedName>
</protein>
<dbReference type="PANTHER" id="PTHR15441">
    <property type="entry name" value="RIBONUCLEASE P PROTEIN SUBUNIT P14"/>
    <property type="match status" value="1"/>
</dbReference>
<dbReference type="InterPro" id="IPR002759">
    <property type="entry name" value="Pop5/Rpp14/Rnp2-like"/>
</dbReference>
<dbReference type="AlphaFoldDB" id="A0AAD8Y566"/>
<keyword evidence="2" id="KW-0819">tRNA processing</keyword>
<comment type="caution">
    <text evidence="3">The sequence shown here is derived from an EMBL/GenBank/DDBJ whole genome shotgun (WGS) entry which is preliminary data.</text>
</comment>
<dbReference type="InterPro" id="IPR038085">
    <property type="entry name" value="Rnp2-like_sf"/>
</dbReference>
<dbReference type="SUPFAM" id="SSF160350">
    <property type="entry name" value="Rnp2-like"/>
    <property type="match status" value="1"/>
</dbReference>
<reference evidence="3" key="1">
    <citation type="submission" date="2023-06" db="EMBL/GenBank/DDBJ databases">
        <title>Survivors Of The Sea: Transcriptome response of Skeletonema marinoi to long-term dormancy.</title>
        <authorList>
            <person name="Pinder M.I.M."/>
            <person name="Kourtchenko O."/>
            <person name="Robertson E.K."/>
            <person name="Larsson T."/>
            <person name="Maumus F."/>
            <person name="Osuna-Cruz C.M."/>
            <person name="Vancaester E."/>
            <person name="Stenow R."/>
            <person name="Vandepoele K."/>
            <person name="Ploug H."/>
            <person name="Bruchert V."/>
            <person name="Godhe A."/>
            <person name="Topel M."/>
        </authorList>
    </citation>
    <scope>NUCLEOTIDE SEQUENCE</scope>
    <source>
        <strain evidence="3">R05AC</strain>
    </source>
</reference>
<dbReference type="GO" id="GO:0030681">
    <property type="term" value="C:multimeric ribonuclease P complex"/>
    <property type="evidence" value="ECO:0007669"/>
    <property type="project" value="TreeGrafter"/>
</dbReference>
<dbReference type="Pfam" id="PF01900">
    <property type="entry name" value="RNase_P_Rpp14"/>
    <property type="match status" value="1"/>
</dbReference>
<dbReference type="PANTHER" id="PTHR15441:SF2">
    <property type="entry name" value="RIBONUCLEASE P_MRP PROTEIN SUBUNIT POP5"/>
    <property type="match status" value="1"/>
</dbReference>
<evidence type="ECO:0000313" key="3">
    <source>
        <dbReference type="EMBL" id="KAK1739778.1"/>
    </source>
</evidence>
<evidence type="ECO:0000256" key="1">
    <source>
        <dbReference type="ARBA" id="ARBA00010800"/>
    </source>
</evidence>
<dbReference type="GO" id="GO:0005730">
    <property type="term" value="C:nucleolus"/>
    <property type="evidence" value="ECO:0007669"/>
    <property type="project" value="TreeGrafter"/>
</dbReference>
<name>A0AAD8Y566_9STRA</name>
<dbReference type="EMBL" id="JATAAI010000017">
    <property type="protein sequence ID" value="KAK1739778.1"/>
    <property type="molecule type" value="Genomic_DNA"/>
</dbReference>
<gene>
    <name evidence="3" type="ORF">QTG54_009537</name>
</gene>
<evidence type="ECO:0000313" key="4">
    <source>
        <dbReference type="Proteomes" id="UP001224775"/>
    </source>
</evidence>
<dbReference type="GO" id="GO:0001682">
    <property type="term" value="P:tRNA 5'-leader removal"/>
    <property type="evidence" value="ECO:0007669"/>
    <property type="project" value="InterPro"/>
</dbReference>
<comment type="similarity">
    <text evidence="1">Belongs to the eukaryotic/archaeal RNase P protein component 2 family.</text>
</comment>
<evidence type="ECO:0000256" key="2">
    <source>
        <dbReference type="ARBA" id="ARBA00022694"/>
    </source>
</evidence>
<dbReference type="Gene3D" id="3.30.70.3250">
    <property type="entry name" value="Ribonuclease P, Pop5 subunit"/>
    <property type="match status" value="1"/>
</dbReference>
<proteinExistence type="inferred from homology"/>
<dbReference type="Proteomes" id="UP001224775">
    <property type="component" value="Unassembled WGS sequence"/>
</dbReference>
<dbReference type="GO" id="GO:0033204">
    <property type="term" value="F:ribonuclease P RNA binding"/>
    <property type="evidence" value="ECO:0007669"/>
    <property type="project" value="TreeGrafter"/>
</dbReference>
<accession>A0AAD8Y566</accession>
<keyword evidence="4" id="KW-1185">Reference proteome</keyword>
<organism evidence="3 4">
    <name type="scientific">Skeletonema marinoi</name>
    <dbReference type="NCBI Taxonomy" id="267567"/>
    <lineage>
        <taxon>Eukaryota</taxon>
        <taxon>Sar</taxon>
        <taxon>Stramenopiles</taxon>
        <taxon>Ochrophyta</taxon>
        <taxon>Bacillariophyta</taxon>
        <taxon>Coscinodiscophyceae</taxon>
        <taxon>Thalassiosirophycidae</taxon>
        <taxon>Thalassiosirales</taxon>
        <taxon>Skeletonemataceae</taxon>
        <taxon>Skeletonema</taxon>
        <taxon>Skeletonema marinoi-dohrnii complex</taxon>
    </lineage>
</organism>